<protein>
    <submittedName>
        <fullName evidence="2">Uncharacterized protein</fullName>
    </submittedName>
</protein>
<dbReference type="AlphaFoldDB" id="Q3SB99"/>
<accession>Q3SB99</accession>
<proteinExistence type="predicted"/>
<name>Q3SB99_9EURY</name>
<organism evidence="2">
    <name type="scientific">uncultured euryarchaeote Alv-FOS5</name>
    <dbReference type="NCBI Taxonomy" id="337891"/>
    <lineage>
        <taxon>Archaea</taxon>
        <taxon>Methanobacteriati</taxon>
        <taxon>Methanobacteriota</taxon>
        <taxon>environmental samples</taxon>
    </lineage>
</organism>
<sequence length="160" mass="18499">MEIERKALVPDVPKDILFYAIELIGEGLIEDAEENFGDMPNFNAEINLDKVSGEPWRISYSVDFSVYHYEFIWELKESKKGILVMLVGRTPKHWWSSLFDMETKLENLVDTQWSAFTNFAIGYMTAVSVSRSKGKTKKAREHVRGAKKRMGKTSKRKKSE</sequence>
<feature type="region of interest" description="Disordered" evidence="1">
    <location>
        <begin position="133"/>
        <end position="160"/>
    </location>
</feature>
<dbReference type="EMBL" id="DQ078753">
    <property type="protein sequence ID" value="AAZ32111.1"/>
    <property type="molecule type" value="Genomic_DNA"/>
</dbReference>
<evidence type="ECO:0000256" key="1">
    <source>
        <dbReference type="SAM" id="MobiDB-lite"/>
    </source>
</evidence>
<reference evidence="2" key="1">
    <citation type="journal article" date="2006" name="FEMS Microbiol. Ecol.">
        <title>Uncultured Archaea in a hydrothermal microbial assemblage: phylogenetic diversity and characterization of a genome fragment from a euryarchaeote.</title>
        <authorList>
            <person name="Moussard H."/>
            <person name="Moreira D."/>
            <person name="Cambon-Bonavita M.A."/>
            <person name="Lopez-Garcia P."/>
            <person name="Jeanthon C."/>
        </authorList>
    </citation>
    <scope>NUCLEOTIDE SEQUENCE</scope>
</reference>
<evidence type="ECO:0000313" key="2">
    <source>
        <dbReference type="EMBL" id="AAZ32111.1"/>
    </source>
</evidence>